<name>A0ABR2TCF8_9ROSI</name>
<comment type="caution">
    <text evidence="2">The sequence shown here is derived from an EMBL/GenBank/DDBJ whole genome shotgun (WGS) entry which is preliminary data.</text>
</comment>
<evidence type="ECO:0000256" key="1">
    <source>
        <dbReference type="SAM" id="MobiDB-lite"/>
    </source>
</evidence>
<organism evidence="2 3">
    <name type="scientific">Hibiscus sabdariffa</name>
    <name type="common">roselle</name>
    <dbReference type="NCBI Taxonomy" id="183260"/>
    <lineage>
        <taxon>Eukaryota</taxon>
        <taxon>Viridiplantae</taxon>
        <taxon>Streptophyta</taxon>
        <taxon>Embryophyta</taxon>
        <taxon>Tracheophyta</taxon>
        <taxon>Spermatophyta</taxon>
        <taxon>Magnoliopsida</taxon>
        <taxon>eudicotyledons</taxon>
        <taxon>Gunneridae</taxon>
        <taxon>Pentapetalae</taxon>
        <taxon>rosids</taxon>
        <taxon>malvids</taxon>
        <taxon>Malvales</taxon>
        <taxon>Malvaceae</taxon>
        <taxon>Malvoideae</taxon>
        <taxon>Hibiscus</taxon>
    </lineage>
</organism>
<gene>
    <name evidence="2" type="ORF">V6N11_077223</name>
</gene>
<feature type="region of interest" description="Disordered" evidence="1">
    <location>
        <begin position="1"/>
        <end position="67"/>
    </location>
</feature>
<feature type="compositionally biased region" description="Polar residues" evidence="1">
    <location>
        <begin position="1"/>
        <end position="28"/>
    </location>
</feature>
<dbReference type="Proteomes" id="UP001396334">
    <property type="component" value="Unassembled WGS sequence"/>
</dbReference>
<keyword evidence="3" id="KW-1185">Reference proteome</keyword>
<evidence type="ECO:0000313" key="3">
    <source>
        <dbReference type="Proteomes" id="UP001396334"/>
    </source>
</evidence>
<protein>
    <submittedName>
        <fullName evidence="2">Uncharacterized protein</fullName>
    </submittedName>
</protein>
<dbReference type="EMBL" id="JBBPBN010000006">
    <property type="protein sequence ID" value="KAK9035175.1"/>
    <property type="molecule type" value="Genomic_DNA"/>
</dbReference>
<accession>A0ABR2TCF8</accession>
<proteinExistence type="predicted"/>
<feature type="compositionally biased region" description="Basic and acidic residues" evidence="1">
    <location>
        <begin position="32"/>
        <end position="41"/>
    </location>
</feature>
<evidence type="ECO:0000313" key="2">
    <source>
        <dbReference type="EMBL" id="KAK9035175.1"/>
    </source>
</evidence>
<reference evidence="2 3" key="1">
    <citation type="journal article" date="2024" name="G3 (Bethesda)">
        <title>Genome assembly of Hibiscus sabdariffa L. provides insights into metabolisms of medicinal natural products.</title>
        <authorList>
            <person name="Kim T."/>
        </authorList>
    </citation>
    <scope>NUCLEOTIDE SEQUENCE [LARGE SCALE GENOMIC DNA]</scope>
    <source>
        <strain evidence="2">TK-2024</strain>
        <tissue evidence="2">Old leaves</tissue>
    </source>
</reference>
<sequence length="204" mass="22486">METKTSAFNCRSSSSIPHSNASLTSPLVNQAEHNEENHLHDNGNGNRESEDIGFSQDDDDNNNDADVKYVDNEECGGAGNGRPIVGDEDDNVVDSNFVEEAARTKELRRKALLAESNLLKFIHFKCDGRNKNGANNMEVASLSTTTRKKNSGDCENRLKDDANETIYYIKEQTMCVVSKGKEKHDDGSISKAYECENVAGGQMM</sequence>